<evidence type="ECO:0000313" key="3">
    <source>
        <dbReference type="Proteomes" id="UP000460221"/>
    </source>
</evidence>
<organism evidence="2 3">
    <name type="scientific">Nakamurella alba</name>
    <dbReference type="NCBI Taxonomy" id="2665158"/>
    <lineage>
        <taxon>Bacteria</taxon>
        <taxon>Bacillati</taxon>
        <taxon>Actinomycetota</taxon>
        <taxon>Actinomycetes</taxon>
        <taxon>Nakamurellales</taxon>
        <taxon>Nakamurellaceae</taxon>
        <taxon>Nakamurella</taxon>
    </lineage>
</organism>
<accession>A0A7K1FS70</accession>
<name>A0A7K1FS70_9ACTN</name>
<evidence type="ECO:0000313" key="2">
    <source>
        <dbReference type="EMBL" id="MTD15674.1"/>
    </source>
</evidence>
<sequence>MMRTIRRHLQRLATAAVTLGAAATVALSAAPAAAGTTAGPDPYAPTCGLCWM</sequence>
<dbReference type="AlphaFoldDB" id="A0A7K1FS70"/>
<dbReference type="EMBL" id="WLYK01000006">
    <property type="protein sequence ID" value="MTD15674.1"/>
    <property type="molecule type" value="Genomic_DNA"/>
</dbReference>
<dbReference type="InterPro" id="IPR006311">
    <property type="entry name" value="TAT_signal"/>
</dbReference>
<comment type="caution">
    <text evidence="2">The sequence shown here is derived from an EMBL/GenBank/DDBJ whole genome shotgun (WGS) entry which is preliminary data.</text>
</comment>
<dbReference type="PROSITE" id="PS51318">
    <property type="entry name" value="TAT"/>
    <property type="match status" value="1"/>
</dbReference>
<feature type="chain" id="PRO_5038384052" evidence="1">
    <location>
        <begin position="35"/>
        <end position="52"/>
    </location>
</feature>
<feature type="signal peptide" evidence="1">
    <location>
        <begin position="1"/>
        <end position="34"/>
    </location>
</feature>
<dbReference type="RefSeq" id="WP_154769634.1">
    <property type="nucleotide sequence ID" value="NZ_WLYK01000006.1"/>
</dbReference>
<dbReference type="Proteomes" id="UP000460221">
    <property type="component" value="Unassembled WGS sequence"/>
</dbReference>
<evidence type="ECO:0000256" key="1">
    <source>
        <dbReference type="SAM" id="SignalP"/>
    </source>
</evidence>
<keyword evidence="3" id="KW-1185">Reference proteome</keyword>
<reference evidence="2 3" key="1">
    <citation type="submission" date="2019-11" db="EMBL/GenBank/DDBJ databases">
        <authorList>
            <person name="Jiang L.-Q."/>
        </authorList>
    </citation>
    <scope>NUCLEOTIDE SEQUENCE [LARGE SCALE GENOMIC DNA]</scope>
    <source>
        <strain evidence="2 3">YIM 132087</strain>
    </source>
</reference>
<gene>
    <name evidence="2" type="ORF">GIS00_17205</name>
</gene>
<keyword evidence="1" id="KW-0732">Signal</keyword>
<protein>
    <submittedName>
        <fullName evidence="2">Uncharacterized protein</fullName>
    </submittedName>
</protein>
<proteinExistence type="predicted"/>